<feature type="signal peptide" evidence="1">
    <location>
        <begin position="1"/>
        <end position="19"/>
    </location>
</feature>
<dbReference type="InterPro" id="IPR027268">
    <property type="entry name" value="Peptidase_M4/M1_CTD_sf"/>
</dbReference>
<accession>A0A7G3GAD9</accession>
<proteinExistence type="predicted"/>
<keyword evidence="1" id="KW-0732">Signal</keyword>
<gene>
    <name evidence="2" type="ORF">C1H71_13735</name>
</gene>
<dbReference type="Gene3D" id="1.10.390.10">
    <property type="entry name" value="Neutral Protease Domain 2"/>
    <property type="match status" value="1"/>
</dbReference>
<name>A0A7G3GAD9_9NEIS</name>
<evidence type="ECO:0000256" key="1">
    <source>
        <dbReference type="SAM" id="SignalP"/>
    </source>
</evidence>
<feature type="chain" id="PRO_5028981386" description="DUF1570 domain-containing protein" evidence="1">
    <location>
        <begin position="20"/>
        <end position="426"/>
    </location>
</feature>
<reference evidence="2 3" key="1">
    <citation type="submission" date="2018-01" db="EMBL/GenBank/DDBJ databases">
        <title>Genome sequence of Iodobacter sp. strain PCH194 isolated from Indian Trans-Himalaya.</title>
        <authorList>
            <person name="Kumar V."/>
            <person name="Thakur V."/>
            <person name="Kumar S."/>
            <person name="Singh D."/>
        </authorList>
    </citation>
    <scope>NUCLEOTIDE SEQUENCE [LARGE SCALE GENOMIC DNA]</scope>
    <source>
        <strain evidence="2 3">PCH194</strain>
    </source>
</reference>
<dbReference type="EMBL" id="CP025781">
    <property type="protein sequence ID" value="QBC44490.1"/>
    <property type="molecule type" value="Genomic_DNA"/>
</dbReference>
<dbReference type="Proteomes" id="UP000515917">
    <property type="component" value="Chromosome"/>
</dbReference>
<dbReference type="KEGG" id="ifl:C1H71_13735"/>
<dbReference type="RefSeq" id="WP_130107029.1">
    <property type="nucleotide sequence ID" value="NZ_CP025781.1"/>
</dbReference>
<evidence type="ECO:0000313" key="3">
    <source>
        <dbReference type="Proteomes" id="UP000515917"/>
    </source>
</evidence>
<organism evidence="2 3">
    <name type="scientific">Iodobacter fluviatilis</name>
    <dbReference type="NCBI Taxonomy" id="537"/>
    <lineage>
        <taxon>Bacteria</taxon>
        <taxon>Pseudomonadati</taxon>
        <taxon>Pseudomonadota</taxon>
        <taxon>Betaproteobacteria</taxon>
        <taxon>Neisseriales</taxon>
        <taxon>Chitinibacteraceae</taxon>
        <taxon>Iodobacter</taxon>
    </lineage>
</organism>
<keyword evidence="3" id="KW-1185">Reference proteome</keyword>
<dbReference type="AlphaFoldDB" id="A0A7G3GAD9"/>
<evidence type="ECO:0000313" key="2">
    <source>
        <dbReference type="EMBL" id="QBC44490.1"/>
    </source>
</evidence>
<sequence>MFFYKVCIVLGFASSQALAAHYQISVSPENPTQLHASLTDFPASAQDRVLRLHGLSRGLASQLVAPHCDKQALALSKPGEWVLPAGCAQVSWDIYAQSVLNGSVNSSEQKSVYFQDKKWWLLSEPTSLLRLDGDAEDTLSIVGVNAQQGAMAAAAGQWRVPSKGAPEYYAFGDLALSQQQIGPFSVDYVADDAAEVARLQLPALHADALSYLAKILPPAKNIAAKERHLLVVWLGIDEKKGGAGGAAGHRSFLANYIKGAEKNTAASTALTLMILAHEQFHQLAAMSVGHEVKSPAWAGEGLAHYYGLKTLAQSKLPAEELAKLRARFIRPEQVPKDGLLALERKYKQGDRSVYPLFYAQGATFWSEVDRLLQVNSQNKRSLDDFLPLLLADDFTQAGQLPPRFLSAIRPLTGADLDTLLVKYLGQ</sequence>
<protein>
    <recommendedName>
        <fullName evidence="4">DUF1570 domain-containing protein</fullName>
    </recommendedName>
</protein>
<evidence type="ECO:0008006" key="4">
    <source>
        <dbReference type="Google" id="ProtNLM"/>
    </source>
</evidence>